<feature type="compositionally biased region" description="Basic and acidic residues" evidence="1">
    <location>
        <begin position="21"/>
        <end position="30"/>
    </location>
</feature>
<protein>
    <submittedName>
        <fullName evidence="2">Uncharacterized protein</fullName>
    </submittedName>
</protein>
<reference evidence="2" key="1">
    <citation type="submission" date="2007-07" db="EMBL/GenBank/DDBJ databases">
        <title>PCAP assembly of the Caenorhabditis remanei genome.</title>
        <authorList>
            <consortium name="The Caenorhabditis remanei Sequencing Consortium"/>
            <person name="Wilson R.K."/>
        </authorList>
    </citation>
    <scope>NUCLEOTIDE SEQUENCE [LARGE SCALE GENOMIC DNA]</scope>
    <source>
        <strain evidence="2">PB4641</strain>
    </source>
</reference>
<name>E3MU94_CAERE</name>
<dbReference type="Proteomes" id="UP000008281">
    <property type="component" value="Unassembled WGS sequence"/>
</dbReference>
<dbReference type="OrthoDB" id="10594714at2759"/>
<evidence type="ECO:0000313" key="2">
    <source>
        <dbReference type="EMBL" id="EFP09658.1"/>
    </source>
</evidence>
<dbReference type="HOGENOM" id="CLU_1827109_0_0_1"/>
<dbReference type="FunCoup" id="E3MU94">
    <property type="interactions" value="579"/>
</dbReference>
<dbReference type="EMBL" id="DS268479">
    <property type="protein sequence ID" value="EFP09658.1"/>
    <property type="molecule type" value="Genomic_DNA"/>
</dbReference>
<dbReference type="AlphaFoldDB" id="E3MU94"/>
<gene>
    <name evidence="2" type="ORF">CRE_21905</name>
</gene>
<dbReference type="eggNOG" id="ENOG502TKES">
    <property type="taxonomic scope" value="Eukaryota"/>
</dbReference>
<sequence>MDGEATSLRLPNPLSITTIHAEELKYDKPRNASPNVEEMTTKELSEYQHRRKEVIKIQKMDERISAKMLQLQKMMMDRNEEIKRINSRRKLFDDNVATSTQMKVDELEIKRRKRKEAERKEEILETFRLGKLSLEPKEKPN</sequence>
<feature type="region of interest" description="Disordered" evidence="1">
    <location>
        <begin position="21"/>
        <end position="47"/>
    </location>
</feature>
<dbReference type="InParanoid" id="E3MU94"/>
<evidence type="ECO:0000313" key="3">
    <source>
        <dbReference type="Proteomes" id="UP000008281"/>
    </source>
</evidence>
<keyword evidence="3" id="KW-1185">Reference proteome</keyword>
<organism evidence="3">
    <name type="scientific">Caenorhabditis remanei</name>
    <name type="common">Caenorhabditis vulgaris</name>
    <dbReference type="NCBI Taxonomy" id="31234"/>
    <lineage>
        <taxon>Eukaryota</taxon>
        <taxon>Metazoa</taxon>
        <taxon>Ecdysozoa</taxon>
        <taxon>Nematoda</taxon>
        <taxon>Chromadorea</taxon>
        <taxon>Rhabditida</taxon>
        <taxon>Rhabditina</taxon>
        <taxon>Rhabditomorpha</taxon>
        <taxon>Rhabditoidea</taxon>
        <taxon>Rhabditidae</taxon>
        <taxon>Peloderinae</taxon>
        <taxon>Caenorhabditis</taxon>
    </lineage>
</organism>
<accession>E3MU94</accession>
<evidence type="ECO:0000256" key="1">
    <source>
        <dbReference type="SAM" id="MobiDB-lite"/>
    </source>
</evidence>
<proteinExistence type="predicted"/>
<dbReference type="OMA" id="DDWSAQQ"/>